<dbReference type="PANTHER" id="PTHR30506:SF3">
    <property type="entry name" value="UPF0126 INNER MEMBRANE PROTEIN YADS-RELATED"/>
    <property type="match status" value="1"/>
</dbReference>
<keyword evidence="4 8" id="KW-0812">Transmembrane</keyword>
<dbReference type="PANTHER" id="PTHR30506">
    <property type="entry name" value="INNER MEMBRANE PROTEIN"/>
    <property type="match status" value="1"/>
</dbReference>
<evidence type="ECO:0000256" key="5">
    <source>
        <dbReference type="ARBA" id="ARBA00022989"/>
    </source>
</evidence>
<evidence type="ECO:0000256" key="1">
    <source>
        <dbReference type="ARBA" id="ARBA00004651"/>
    </source>
</evidence>
<feature type="compositionally biased region" description="Basic and acidic residues" evidence="7">
    <location>
        <begin position="201"/>
        <end position="214"/>
    </location>
</feature>
<dbReference type="OrthoDB" id="9791874at2"/>
<reference evidence="10 11" key="1">
    <citation type="submission" date="2019-02" db="EMBL/GenBank/DDBJ databases">
        <title>Siculibacillus lacustris gen. nov., sp. nov., a new rosette-forming bacterium isolated from a freshwater crater lake (Lake St. Ana, Romania).</title>
        <authorList>
            <person name="Felfoldi T."/>
            <person name="Marton Z."/>
            <person name="Szabo A."/>
            <person name="Mentes A."/>
            <person name="Boka K."/>
            <person name="Marialigeti K."/>
            <person name="Mathe I."/>
            <person name="Koncz M."/>
            <person name="Schumann P."/>
            <person name="Toth E."/>
        </authorList>
    </citation>
    <scope>NUCLEOTIDE SEQUENCE [LARGE SCALE GENOMIC DNA]</scope>
    <source>
        <strain evidence="10 11">SA-279</strain>
    </source>
</reference>
<evidence type="ECO:0000256" key="2">
    <source>
        <dbReference type="ARBA" id="ARBA00008193"/>
    </source>
</evidence>
<proteinExistence type="inferred from homology"/>
<feature type="transmembrane region" description="Helical" evidence="8">
    <location>
        <begin position="32"/>
        <end position="50"/>
    </location>
</feature>
<keyword evidence="6 8" id="KW-0472">Membrane</keyword>
<accession>A0A4Q9VF03</accession>
<sequence length="214" mass="22181">MFLTLLDLVGSFAFALSGGTRAVERRLDPFGIVFLAFVASTSGGIVRDLLIGTVPPMAIATWHYAAIACLAGVACSLAYRPIARLAAPVAVFDAIGLGFYAVVGTRKALDAGLSPPIAALLGMMSAIGGGIGRDILTAQTPMVLRKEIYAVAALAGASVVAIGDALGLPDTLTAPIGALAATTLRLVAMKYDWNLPQPQPRRPDEGIDQDPHER</sequence>
<feature type="domain" description="Glycine transporter" evidence="9">
    <location>
        <begin position="5"/>
        <end position="78"/>
    </location>
</feature>
<keyword evidence="11" id="KW-1185">Reference proteome</keyword>
<dbReference type="InterPro" id="IPR005115">
    <property type="entry name" value="Gly_transporter"/>
</dbReference>
<comment type="similarity">
    <text evidence="2">Belongs to the UPF0126 family.</text>
</comment>
<dbReference type="EMBL" id="SJFN01000044">
    <property type="protein sequence ID" value="TBW33419.1"/>
    <property type="molecule type" value="Genomic_DNA"/>
</dbReference>
<feature type="transmembrane region" description="Helical" evidence="8">
    <location>
        <begin position="148"/>
        <end position="168"/>
    </location>
</feature>
<feature type="transmembrane region" description="Helical" evidence="8">
    <location>
        <begin position="117"/>
        <end position="136"/>
    </location>
</feature>
<evidence type="ECO:0000259" key="9">
    <source>
        <dbReference type="Pfam" id="PF03458"/>
    </source>
</evidence>
<keyword evidence="5 8" id="KW-1133">Transmembrane helix</keyword>
<protein>
    <submittedName>
        <fullName evidence="10">Trimeric intracellular cation channel family protein</fullName>
    </submittedName>
</protein>
<dbReference type="Pfam" id="PF03458">
    <property type="entry name" value="Gly_transporter"/>
    <property type="match status" value="2"/>
</dbReference>
<feature type="transmembrane region" description="Helical" evidence="8">
    <location>
        <begin position="62"/>
        <end position="79"/>
    </location>
</feature>
<evidence type="ECO:0000256" key="7">
    <source>
        <dbReference type="SAM" id="MobiDB-lite"/>
    </source>
</evidence>
<dbReference type="RefSeq" id="WP_131311467.1">
    <property type="nucleotide sequence ID" value="NZ_SJFN01000044.1"/>
</dbReference>
<keyword evidence="3" id="KW-1003">Cell membrane</keyword>
<evidence type="ECO:0000256" key="4">
    <source>
        <dbReference type="ARBA" id="ARBA00022692"/>
    </source>
</evidence>
<feature type="domain" description="Glycine transporter" evidence="9">
    <location>
        <begin position="91"/>
        <end position="162"/>
    </location>
</feature>
<evidence type="ECO:0000313" key="10">
    <source>
        <dbReference type="EMBL" id="TBW33419.1"/>
    </source>
</evidence>
<dbReference type="Proteomes" id="UP000292781">
    <property type="component" value="Unassembled WGS sequence"/>
</dbReference>
<gene>
    <name evidence="10" type="ORF">EYW49_20345</name>
</gene>
<comment type="subcellular location">
    <subcellularLocation>
        <location evidence="1">Cell membrane</location>
        <topology evidence="1">Multi-pass membrane protein</topology>
    </subcellularLocation>
</comment>
<comment type="caution">
    <text evidence="10">The sequence shown here is derived from an EMBL/GenBank/DDBJ whole genome shotgun (WGS) entry which is preliminary data.</text>
</comment>
<evidence type="ECO:0000256" key="6">
    <source>
        <dbReference type="ARBA" id="ARBA00023136"/>
    </source>
</evidence>
<evidence type="ECO:0000256" key="3">
    <source>
        <dbReference type="ARBA" id="ARBA00022475"/>
    </source>
</evidence>
<organism evidence="10 11">
    <name type="scientific">Siculibacillus lacustris</name>
    <dbReference type="NCBI Taxonomy" id="1549641"/>
    <lineage>
        <taxon>Bacteria</taxon>
        <taxon>Pseudomonadati</taxon>
        <taxon>Pseudomonadota</taxon>
        <taxon>Alphaproteobacteria</taxon>
        <taxon>Hyphomicrobiales</taxon>
        <taxon>Ancalomicrobiaceae</taxon>
        <taxon>Siculibacillus</taxon>
    </lineage>
</organism>
<evidence type="ECO:0000256" key="8">
    <source>
        <dbReference type="SAM" id="Phobius"/>
    </source>
</evidence>
<feature type="transmembrane region" description="Helical" evidence="8">
    <location>
        <begin position="85"/>
        <end position="105"/>
    </location>
</feature>
<name>A0A4Q9VF03_9HYPH</name>
<dbReference type="AlphaFoldDB" id="A0A4Q9VF03"/>
<evidence type="ECO:0000313" key="11">
    <source>
        <dbReference type="Proteomes" id="UP000292781"/>
    </source>
</evidence>
<feature type="region of interest" description="Disordered" evidence="7">
    <location>
        <begin position="195"/>
        <end position="214"/>
    </location>
</feature>
<dbReference type="GO" id="GO:0005886">
    <property type="term" value="C:plasma membrane"/>
    <property type="evidence" value="ECO:0007669"/>
    <property type="project" value="UniProtKB-SubCell"/>
</dbReference>